<comment type="similarity">
    <text evidence="1 2">Belongs to the UPF0178 family.</text>
</comment>
<dbReference type="HAMAP" id="MF_00489">
    <property type="entry name" value="UPF0178"/>
    <property type="match status" value="1"/>
</dbReference>
<dbReference type="KEGG" id="mgm:Mmc1_1910"/>
<evidence type="ECO:0000256" key="1">
    <source>
        <dbReference type="ARBA" id="ARBA00008522"/>
    </source>
</evidence>
<dbReference type="AlphaFoldDB" id="A0L8X5"/>
<sequence length="168" mass="18748">MMWGLASLANPNEHVSMPIIVYVDADACPVKDEIAKVVERHQITAIMVSNRWMRLPLSPHIKPRIVDAGLDKADDWIAEQASPTDVVITADIPLAERCLKKGAQVIGHNGKPFDPDSIGMAMAMRDLNSQLRDMGEIAGNNPSFQKKDRSRFLNILENTIQRIKRQVP</sequence>
<dbReference type="EMBL" id="CP000471">
    <property type="protein sequence ID" value="ABK44418.1"/>
    <property type="molecule type" value="Genomic_DNA"/>
</dbReference>
<evidence type="ECO:0000313" key="3">
    <source>
        <dbReference type="EMBL" id="ABK44418.1"/>
    </source>
</evidence>
<accession>A0L8X5</accession>
<protein>
    <recommendedName>
        <fullName evidence="2">UPF0178 protein Mmc1_1910</fullName>
    </recommendedName>
</protein>
<organism evidence="3 4">
    <name type="scientific">Magnetococcus marinus (strain ATCC BAA-1437 / JCM 17883 / MC-1)</name>
    <dbReference type="NCBI Taxonomy" id="156889"/>
    <lineage>
        <taxon>Bacteria</taxon>
        <taxon>Pseudomonadati</taxon>
        <taxon>Pseudomonadota</taxon>
        <taxon>Magnetococcia</taxon>
        <taxon>Magnetococcales</taxon>
        <taxon>Magnetococcaceae</taxon>
        <taxon>Magnetococcus</taxon>
    </lineage>
</organism>
<dbReference type="NCBIfam" id="NF001095">
    <property type="entry name" value="PRK00124.1"/>
    <property type="match status" value="1"/>
</dbReference>
<dbReference type="PANTHER" id="PTHR35146:SF1">
    <property type="entry name" value="UPF0178 PROTEIN YAII"/>
    <property type="match status" value="1"/>
</dbReference>
<reference evidence="3 4" key="2">
    <citation type="journal article" date="2012" name="Int. J. Syst. Evol. Microbiol.">
        <title>Magnetococcus marinus gen. nov., sp. nov., a marine, magnetotactic bacterium that represents a novel lineage (Magnetococcaceae fam. nov.; Magnetococcales ord. nov.) at the base of the Alphaproteobacteria.</title>
        <authorList>
            <person name="Bazylinski D.A."/>
            <person name="Williams T.J."/>
            <person name="Lefevre C.T."/>
            <person name="Berg R.J."/>
            <person name="Zhang C.L."/>
            <person name="Bowser S.S."/>
            <person name="Dean A.J."/>
            <person name="Beveridge T.J."/>
        </authorList>
    </citation>
    <scope>NUCLEOTIDE SEQUENCE [LARGE SCALE GENOMIC DNA]</scope>
    <source>
        <strain evidence="4">ATCC BAA-1437 / JCM 17883 / MC-1</strain>
    </source>
</reference>
<reference evidence="4" key="1">
    <citation type="journal article" date="2009" name="Appl. Environ. Microbiol.">
        <title>Complete genome sequence of the chemolithoautotrophic marine magnetotactic coccus strain MC-1.</title>
        <authorList>
            <person name="Schubbe S."/>
            <person name="Williams T.J."/>
            <person name="Xie G."/>
            <person name="Kiss H.E."/>
            <person name="Brettin T.S."/>
            <person name="Martinez D."/>
            <person name="Ross C.A."/>
            <person name="Schuler D."/>
            <person name="Cox B.L."/>
            <person name="Nealson K.H."/>
            <person name="Bazylinski D.A."/>
        </authorList>
    </citation>
    <scope>NUCLEOTIDE SEQUENCE [LARGE SCALE GENOMIC DNA]</scope>
    <source>
        <strain evidence="4">ATCC BAA-1437 / JCM 17883 / MC-1</strain>
    </source>
</reference>
<dbReference type="Pfam" id="PF02639">
    <property type="entry name" value="DUF188"/>
    <property type="match status" value="1"/>
</dbReference>
<name>A0L8X5_MAGMM</name>
<dbReference type="eggNOG" id="COG1671">
    <property type="taxonomic scope" value="Bacteria"/>
</dbReference>
<dbReference type="Proteomes" id="UP000002586">
    <property type="component" value="Chromosome"/>
</dbReference>
<keyword evidence="4" id="KW-1185">Reference proteome</keyword>
<dbReference type="InterPro" id="IPR003791">
    <property type="entry name" value="UPF0178"/>
</dbReference>
<dbReference type="CDD" id="cd18720">
    <property type="entry name" value="PIN_YqxD-like"/>
    <property type="match status" value="1"/>
</dbReference>
<evidence type="ECO:0000313" key="4">
    <source>
        <dbReference type="Proteomes" id="UP000002586"/>
    </source>
</evidence>
<dbReference type="PANTHER" id="PTHR35146">
    <property type="entry name" value="UPF0178 PROTEIN YAII"/>
    <property type="match status" value="1"/>
</dbReference>
<gene>
    <name evidence="3" type="ordered locus">Mmc1_1910</name>
</gene>
<evidence type="ECO:0000256" key="2">
    <source>
        <dbReference type="HAMAP-Rule" id="MF_00489"/>
    </source>
</evidence>
<proteinExistence type="inferred from homology"/>
<dbReference type="HOGENOM" id="CLU_106619_2_1_5"/>